<evidence type="ECO:0000256" key="2">
    <source>
        <dbReference type="ARBA" id="ARBA00007066"/>
    </source>
</evidence>
<gene>
    <name evidence="14" type="ORF">MSPICULIGERA_LOCUS18023</name>
</gene>
<evidence type="ECO:0000256" key="4">
    <source>
        <dbReference type="ARBA" id="ARBA00013650"/>
    </source>
</evidence>
<dbReference type="Gene3D" id="2.10.109.10">
    <property type="entry name" value="Umud Fragment, subunit A"/>
    <property type="match status" value="1"/>
</dbReference>
<dbReference type="GO" id="GO:0042720">
    <property type="term" value="C:mitochondrial inner membrane peptidase complex"/>
    <property type="evidence" value="ECO:0007669"/>
    <property type="project" value="InterPro"/>
</dbReference>
<dbReference type="GO" id="GO:0004252">
    <property type="term" value="F:serine-type endopeptidase activity"/>
    <property type="evidence" value="ECO:0007669"/>
    <property type="project" value="InterPro"/>
</dbReference>
<comment type="subunit">
    <text evidence="3">Heterodimer of 2 subunits, IMMPL1 and IMMPL2.</text>
</comment>
<dbReference type="InterPro" id="IPR000223">
    <property type="entry name" value="Pept_S26A_signal_pept_1"/>
</dbReference>
<evidence type="ECO:0000256" key="1">
    <source>
        <dbReference type="ARBA" id="ARBA00004434"/>
    </source>
</evidence>
<evidence type="ECO:0000256" key="5">
    <source>
        <dbReference type="ARBA" id="ARBA00022670"/>
    </source>
</evidence>
<comment type="subcellular location">
    <subcellularLocation>
        <location evidence="1">Mitochondrion inner membrane</location>
        <topology evidence="1">Single-pass membrane protein</topology>
    </subcellularLocation>
</comment>
<dbReference type="InterPro" id="IPR036286">
    <property type="entry name" value="LexA/Signal_pep-like_sf"/>
</dbReference>
<accession>A0AA36D4V0</accession>
<dbReference type="Proteomes" id="UP001177023">
    <property type="component" value="Unassembled WGS sequence"/>
</dbReference>
<evidence type="ECO:0000256" key="11">
    <source>
        <dbReference type="ARBA" id="ARBA00023136"/>
    </source>
</evidence>
<keyword evidence="9" id="KW-1133">Transmembrane helix</keyword>
<evidence type="ECO:0000256" key="12">
    <source>
        <dbReference type="PIRSR" id="PIRSR600223-1"/>
    </source>
</evidence>
<sequence length="190" mass="21447">MRRQTLGGNMLEEEKPGMRQLDQAQLLLVNRTSPGESSGKHWMHVVKTILGLAGKAVLGGCVAFTFCDKIGHPAYVRGNSMLPTLRGDEDIVWLSAMWEGTKPEKGDIVTFRSPRNRAQIHIKRCAAVENELIRPKKREHMMIVPEGQYWMESDNPYNSLDSNVYGSVSRGLMIARATCVIWPPSRWQLL</sequence>
<dbReference type="PANTHER" id="PTHR46041:SF2">
    <property type="entry name" value="MITOCHONDRIAL INNER MEMBRANE PROTEASE SUBUNIT 2"/>
    <property type="match status" value="1"/>
</dbReference>
<dbReference type="InterPro" id="IPR019533">
    <property type="entry name" value="Peptidase_S26"/>
</dbReference>
<feature type="active site" evidence="12">
    <location>
        <position position="80"/>
    </location>
</feature>
<evidence type="ECO:0000256" key="3">
    <source>
        <dbReference type="ARBA" id="ARBA00011805"/>
    </source>
</evidence>
<dbReference type="PRINTS" id="PR00727">
    <property type="entry name" value="LEADERPTASE"/>
</dbReference>
<keyword evidence="7" id="KW-0999">Mitochondrion inner membrane</keyword>
<evidence type="ECO:0000256" key="9">
    <source>
        <dbReference type="ARBA" id="ARBA00022989"/>
    </source>
</evidence>
<keyword evidence="8" id="KW-0378">Hydrolase</keyword>
<dbReference type="GO" id="GO:0006465">
    <property type="term" value="P:signal peptide processing"/>
    <property type="evidence" value="ECO:0007669"/>
    <property type="project" value="InterPro"/>
</dbReference>
<dbReference type="InterPro" id="IPR037730">
    <property type="entry name" value="IMP2"/>
</dbReference>
<name>A0AA36D4V0_9BILA</name>
<dbReference type="CDD" id="cd06530">
    <property type="entry name" value="S26_SPase_I"/>
    <property type="match status" value="1"/>
</dbReference>
<evidence type="ECO:0000259" key="13">
    <source>
        <dbReference type="Pfam" id="PF10502"/>
    </source>
</evidence>
<evidence type="ECO:0000256" key="6">
    <source>
        <dbReference type="ARBA" id="ARBA00022692"/>
    </source>
</evidence>
<evidence type="ECO:0000256" key="8">
    <source>
        <dbReference type="ARBA" id="ARBA00022801"/>
    </source>
</evidence>
<evidence type="ECO:0000256" key="10">
    <source>
        <dbReference type="ARBA" id="ARBA00023128"/>
    </source>
</evidence>
<dbReference type="InterPro" id="IPR019756">
    <property type="entry name" value="Pept_S26A_signal_pept_1_Ser-AS"/>
</dbReference>
<keyword evidence="5" id="KW-0645">Protease</keyword>
<keyword evidence="15" id="KW-1185">Reference proteome</keyword>
<dbReference type="AlphaFoldDB" id="A0AA36D4V0"/>
<feature type="domain" description="Peptidase S26" evidence="13">
    <location>
        <begin position="139"/>
        <end position="182"/>
    </location>
</feature>
<feature type="non-terminal residue" evidence="14">
    <location>
        <position position="1"/>
    </location>
</feature>
<feature type="domain" description="Peptidase S26" evidence="13">
    <location>
        <begin position="61"/>
        <end position="134"/>
    </location>
</feature>
<reference evidence="14" key="1">
    <citation type="submission" date="2023-06" db="EMBL/GenBank/DDBJ databases">
        <authorList>
            <person name="Delattre M."/>
        </authorList>
    </citation>
    <scope>NUCLEOTIDE SEQUENCE</scope>
    <source>
        <strain evidence="14">AF72</strain>
    </source>
</reference>
<feature type="active site" evidence="12">
    <location>
        <position position="123"/>
    </location>
</feature>
<evidence type="ECO:0000313" key="14">
    <source>
        <dbReference type="EMBL" id="CAJ0579818.1"/>
    </source>
</evidence>
<dbReference type="PROSITE" id="PS00501">
    <property type="entry name" value="SPASE_I_1"/>
    <property type="match status" value="1"/>
</dbReference>
<protein>
    <recommendedName>
        <fullName evidence="4">Mitochondrial inner membrane protease subunit 2</fullName>
    </recommendedName>
</protein>
<evidence type="ECO:0000313" key="15">
    <source>
        <dbReference type="Proteomes" id="UP001177023"/>
    </source>
</evidence>
<keyword evidence="11" id="KW-0472">Membrane</keyword>
<evidence type="ECO:0000256" key="7">
    <source>
        <dbReference type="ARBA" id="ARBA00022792"/>
    </source>
</evidence>
<dbReference type="SUPFAM" id="SSF51306">
    <property type="entry name" value="LexA/Signal peptidase"/>
    <property type="match status" value="1"/>
</dbReference>
<keyword evidence="6" id="KW-0812">Transmembrane</keyword>
<keyword evidence="10" id="KW-0496">Mitochondrion</keyword>
<organism evidence="14 15">
    <name type="scientific">Mesorhabditis spiculigera</name>
    <dbReference type="NCBI Taxonomy" id="96644"/>
    <lineage>
        <taxon>Eukaryota</taxon>
        <taxon>Metazoa</taxon>
        <taxon>Ecdysozoa</taxon>
        <taxon>Nematoda</taxon>
        <taxon>Chromadorea</taxon>
        <taxon>Rhabditida</taxon>
        <taxon>Rhabditina</taxon>
        <taxon>Rhabditomorpha</taxon>
        <taxon>Rhabditoidea</taxon>
        <taxon>Rhabditidae</taxon>
        <taxon>Mesorhabditinae</taxon>
        <taxon>Mesorhabditis</taxon>
    </lineage>
</organism>
<dbReference type="Pfam" id="PF10502">
    <property type="entry name" value="Peptidase_S26"/>
    <property type="match status" value="2"/>
</dbReference>
<dbReference type="PANTHER" id="PTHR46041">
    <property type="entry name" value="MITOCHONDRIAL INNER MEMBRANE PROTEASE SUBUNIT 2"/>
    <property type="match status" value="1"/>
</dbReference>
<dbReference type="EMBL" id="CATQJA010002657">
    <property type="protein sequence ID" value="CAJ0579818.1"/>
    <property type="molecule type" value="Genomic_DNA"/>
</dbReference>
<proteinExistence type="inferred from homology"/>
<dbReference type="GO" id="GO:0006627">
    <property type="term" value="P:protein processing involved in protein targeting to mitochondrion"/>
    <property type="evidence" value="ECO:0007669"/>
    <property type="project" value="InterPro"/>
</dbReference>
<comment type="caution">
    <text evidence="14">The sequence shown here is derived from an EMBL/GenBank/DDBJ whole genome shotgun (WGS) entry which is preliminary data.</text>
</comment>
<comment type="similarity">
    <text evidence="2">Belongs to the peptidase S26 family. IMP2 subfamily.</text>
</comment>